<name>A0ABX5HPG7_ESCAL</name>
<dbReference type="RefSeq" id="WP_107192172.1">
    <property type="nucleotide sequence ID" value="NZ_PYQT01000001.1"/>
</dbReference>
<evidence type="ECO:0000256" key="1">
    <source>
        <dbReference type="SAM" id="Phobius"/>
    </source>
</evidence>
<sequence length="68" mass="8203">MELYREYPAWLIFLRRTYAVAAGVLALPFMLFWKDRARFYSYLHRVWSKTSDKPVWMDQAGKATGDFY</sequence>
<organism evidence="2 3">
    <name type="scientific">Escherichia albertii</name>
    <dbReference type="NCBI Taxonomy" id="208962"/>
    <lineage>
        <taxon>Bacteria</taxon>
        <taxon>Pseudomonadati</taxon>
        <taxon>Pseudomonadota</taxon>
        <taxon>Gammaproteobacteria</taxon>
        <taxon>Enterobacterales</taxon>
        <taxon>Enterobacteriaceae</taxon>
        <taxon>Escherichia</taxon>
    </lineage>
</organism>
<keyword evidence="1" id="KW-0812">Transmembrane</keyword>
<evidence type="ECO:0000313" key="2">
    <source>
        <dbReference type="EMBL" id="PSY45390.1"/>
    </source>
</evidence>
<feature type="transmembrane region" description="Helical" evidence="1">
    <location>
        <begin position="12"/>
        <end position="33"/>
    </location>
</feature>
<dbReference type="InterPro" id="IPR019663">
    <property type="entry name" value="YbfA"/>
</dbReference>
<proteinExistence type="predicted"/>
<dbReference type="Pfam" id="PF10725">
    <property type="entry name" value="DUF2517"/>
    <property type="match status" value="1"/>
</dbReference>
<keyword evidence="1" id="KW-1133">Transmembrane helix</keyword>
<protein>
    <submittedName>
        <fullName evidence="2">DUF2517 domain-containing protein</fullName>
    </submittedName>
</protein>
<gene>
    <name evidence="2" type="ORF">C7B09_00750</name>
</gene>
<evidence type="ECO:0000313" key="3">
    <source>
        <dbReference type="Proteomes" id="UP000240382"/>
    </source>
</evidence>
<keyword evidence="1" id="KW-0472">Membrane</keyword>
<comment type="caution">
    <text evidence="2">The sequence shown here is derived from an EMBL/GenBank/DDBJ whole genome shotgun (WGS) entry which is preliminary data.</text>
</comment>
<dbReference type="Proteomes" id="UP000240382">
    <property type="component" value="Unassembled WGS sequence"/>
</dbReference>
<keyword evidence="3" id="KW-1185">Reference proteome</keyword>
<reference evidence="2 3" key="1">
    <citation type="submission" date="2018-03" db="EMBL/GenBank/DDBJ databases">
        <title>Whole Genome Sequencing of Escherichia coli isolates from wildlife.</title>
        <authorList>
            <person name="Whitehouse C.A."/>
            <person name="Lacher D.W."/>
            <person name="Mammel M.K."/>
            <person name="Barnaba T."/>
            <person name="Lorch J.M."/>
        </authorList>
    </citation>
    <scope>NUCLEOTIDE SEQUENCE [LARGE SCALE GENOMIC DNA]</scope>
    <source>
        <strain evidence="2 3">20507-2</strain>
    </source>
</reference>
<accession>A0ABX5HPG7</accession>
<dbReference type="EMBL" id="PYQT01000001">
    <property type="protein sequence ID" value="PSY45390.1"/>
    <property type="molecule type" value="Genomic_DNA"/>
</dbReference>